<evidence type="ECO:0000256" key="2">
    <source>
        <dbReference type="ARBA" id="ARBA00010838"/>
    </source>
</evidence>
<dbReference type="EMBL" id="WNWM01000002">
    <property type="protein sequence ID" value="MUI14593.1"/>
    <property type="molecule type" value="Genomic_DNA"/>
</dbReference>
<evidence type="ECO:0000256" key="4">
    <source>
        <dbReference type="ARBA" id="ARBA00022801"/>
    </source>
</evidence>
<evidence type="ECO:0000313" key="13">
    <source>
        <dbReference type="EMBL" id="MUI14593.1"/>
    </source>
</evidence>
<feature type="binding site" evidence="10">
    <location>
        <position position="394"/>
    </location>
    <ligand>
        <name>substrate</name>
    </ligand>
</feature>
<dbReference type="GO" id="GO:0008422">
    <property type="term" value="F:beta-glucosidase activity"/>
    <property type="evidence" value="ECO:0007669"/>
    <property type="project" value="UniProtKB-EC"/>
</dbReference>
<dbReference type="FunFam" id="3.20.20.80:FF:000004">
    <property type="entry name" value="Beta-glucosidase 6-phospho-beta-glucosidase"/>
    <property type="match status" value="1"/>
</dbReference>
<evidence type="ECO:0000256" key="10">
    <source>
        <dbReference type="PIRSR" id="PIRSR617736-2"/>
    </source>
</evidence>
<evidence type="ECO:0000256" key="6">
    <source>
        <dbReference type="ARBA" id="ARBA00023277"/>
    </source>
</evidence>
<evidence type="ECO:0000256" key="5">
    <source>
        <dbReference type="ARBA" id="ARBA00023001"/>
    </source>
</evidence>
<evidence type="ECO:0000256" key="12">
    <source>
        <dbReference type="RuleBase" id="RU361175"/>
    </source>
</evidence>
<dbReference type="SUPFAM" id="SSF51445">
    <property type="entry name" value="(Trans)glycosidases"/>
    <property type="match status" value="1"/>
</dbReference>
<evidence type="ECO:0000256" key="11">
    <source>
        <dbReference type="PROSITE-ProRule" id="PRU10055"/>
    </source>
</evidence>
<keyword evidence="4 12" id="KW-0378">Hydrolase</keyword>
<reference evidence="13 14" key="1">
    <citation type="submission" date="2019-11" db="EMBL/GenBank/DDBJ databases">
        <title>Draft Genome Sequences of Six Type Strains of the Genus Massilia.</title>
        <authorList>
            <person name="Miess H."/>
            <person name="Frediansyah A."/>
            <person name="Goeker M."/>
            <person name="Gross H."/>
        </authorList>
    </citation>
    <scope>NUCLEOTIDE SEQUENCE [LARGE SCALE GENOMIC DNA]</scope>
    <source>
        <strain evidence="13 14">DSM 17513</strain>
    </source>
</reference>
<evidence type="ECO:0000256" key="9">
    <source>
        <dbReference type="PIRSR" id="PIRSR617736-1"/>
    </source>
</evidence>
<dbReference type="Proteomes" id="UP000431684">
    <property type="component" value="Unassembled WGS sequence"/>
</dbReference>
<keyword evidence="7 12" id="KW-0326">Glycosidase</keyword>
<feature type="binding site" evidence="10">
    <location>
        <position position="295"/>
    </location>
    <ligand>
        <name>substrate</name>
    </ligand>
</feature>
<keyword evidence="14" id="KW-1185">Reference proteome</keyword>
<dbReference type="InterPro" id="IPR017853">
    <property type="entry name" value="GH"/>
</dbReference>
<keyword evidence="6" id="KW-0119">Carbohydrate metabolism</keyword>
<keyword evidence="8" id="KW-0624">Polysaccharide degradation</keyword>
<protein>
    <recommendedName>
        <fullName evidence="3 12">Beta-glucosidase</fullName>
        <ecNumber evidence="3 12">3.2.1.21</ecNumber>
    </recommendedName>
</protein>
<accession>A0A6I3XJG6</accession>
<feature type="binding site" evidence="10">
    <location>
        <position position="21"/>
    </location>
    <ligand>
        <name>substrate</name>
    </ligand>
</feature>
<dbReference type="PANTHER" id="PTHR10353">
    <property type="entry name" value="GLYCOSYL HYDROLASE"/>
    <property type="match status" value="1"/>
</dbReference>
<dbReference type="InterPro" id="IPR018120">
    <property type="entry name" value="Glyco_hydro_1_AS"/>
</dbReference>
<dbReference type="PROSITE" id="PS00653">
    <property type="entry name" value="GLYCOSYL_HYDROL_F1_2"/>
    <property type="match status" value="1"/>
</dbReference>
<dbReference type="OrthoDB" id="9765195at2"/>
<dbReference type="AlphaFoldDB" id="A0A6I3XJG6"/>
<sequence>MTDKLQFPPSFTWGVATSSFQIEGAATADGKGPSIWDTFSHTPGKVIDGSNGDVACDHYHRYAEDVGIMADLHVDAYRFSMAWARVQPAGKGAWNEAGFAFYERLLDELDKKNIAAHVTLYHWDLPQGLQDEGGWLNRDTAYHFAEYAAEVARRFGNRVKTIATHNEPWCTANLGYGNGQFAPGVTDTKQSVQVSHHLLLSHGLAMKAMRAVGASAELGIVLNQWTADPATGSQADRDLATWEYARSVQWFMDPIFKGRYPEYALRGHGADAPEIDDGDFDIIRQPIDFLGVNYYFRSFCSAETPPRQAPNALGTTDMGWEIYPQGLTELLVKLKGEYDLPPIYITENGMANPDHELVEGRVPDAKRIDYVERHLAALKAAIDQGVDVRGYFLWSLLDNFEWNSGYAKRFGIIHVDYATQKRTPKDSALWYREFIDTQRRAS</sequence>
<proteinExistence type="inferred from homology"/>
<feature type="binding site" evidence="10">
    <location>
        <position position="122"/>
    </location>
    <ligand>
        <name>substrate</name>
    </ligand>
</feature>
<dbReference type="InterPro" id="IPR001360">
    <property type="entry name" value="Glyco_hydro_1"/>
</dbReference>
<feature type="binding site" evidence="10">
    <location>
        <position position="166"/>
    </location>
    <ligand>
        <name>substrate</name>
    </ligand>
</feature>
<feature type="binding site" evidence="10">
    <location>
        <begin position="401"/>
        <end position="402"/>
    </location>
    <ligand>
        <name>substrate</name>
    </ligand>
</feature>
<dbReference type="InterPro" id="IPR033132">
    <property type="entry name" value="GH_1_N_CS"/>
</dbReference>
<evidence type="ECO:0000256" key="8">
    <source>
        <dbReference type="ARBA" id="ARBA00023326"/>
    </source>
</evidence>
<dbReference type="NCBIfam" id="TIGR03356">
    <property type="entry name" value="BGL"/>
    <property type="match status" value="1"/>
</dbReference>
<dbReference type="InterPro" id="IPR017736">
    <property type="entry name" value="Glyco_hydro_1_beta-glucosidase"/>
</dbReference>
<dbReference type="Gene3D" id="3.20.20.80">
    <property type="entry name" value="Glycosidases"/>
    <property type="match status" value="1"/>
</dbReference>
<name>A0A6I3XJG6_9BURK</name>
<dbReference type="PANTHER" id="PTHR10353:SF36">
    <property type="entry name" value="LP05116P"/>
    <property type="match status" value="1"/>
</dbReference>
<organism evidence="13 14">
    <name type="scientific">Pseudoduganella dura</name>
    <dbReference type="NCBI Taxonomy" id="321982"/>
    <lineage>
        <taxon>Bacteria</taxon>
        <taxon>Pseudomonadati</taxon>
        <taxon>Pseudomonadota</taxon>
        <taxon>Betaproteobacteria</taxon>
        <taxon>Burkholderiales</taxon>
        <taxon>Oxalobacteraceae</taxon>
        <taxon>Telluria group</taxon>
        <taxon>Pseudoduganella</taxon>
    </lineage>
</organism>
<dbReference type="PROSITE" id="PS00572">
    <property type="entry name" value="GLYCOSYL_HYDROL_F1_1"/>
    <property type="match status" value="1"/>
</dbReference>
<comment type="similarity">
    <text evidence="2 12">Belongs to the glycosyl hydrolase 1 family.</text>
</comment>
<evidence type="ECO:0000256" key="1">
    <source>
        <dbReference type="ARBA" id="ARBA00000448"/>
    </source>
</evidence>
<dbReference type="GO" id="GO:0030245">
    <property type="term" value="P:cellulose catabolic process"/>
    <property type="evidence" value="ECO:0007669"/>
    <property type="project" value="UniProtKB-KW"/>
</dbReference>
<evidence type="ECO:0000256" key="3">
    <source>
        <dbReference type="ARBA" id="ARBA00012744"/>
    </source>
</evidence>
<gene>
    <name evidence="13" type="ORF">GJV26_19325</name>
</gene>
<comment type="catalytic activity">
    <reaction evidence="1 12">
        <text>Hydrolysis of terminal, non-reducing beta-D-glucosyl residues with release of beta-D-glucose.</text>
        <dbReference type="EC" id="3.2.1.21"/>
    </reaction>
</comment>
<dbReference type="EC" id="3.2.1.21" evidence="3 12"/>
<dbReference type="PRINTS" id="PR00131">
    <property type="entry name" value="GLHYDRLASE1"/>
</dbReference>
<evidence type="ECO:0000256" key="7">
    <source>
        <dbReference type="ARBA" id="ARBA00023295"/>
    </source>
</evidence>
<comment type="caution">
    <text evidence="13">The sequence shown here is derived from an EMBL/GenBank/DDBJ whole genome shotgun (WGS) entry which is preliminary data.</text>
</comment>
<feature type="active site" description="Proton donor" evidence="9">
    <location>
        <position position="167"/>
    </location>
</feature>
<dbReference type="Pfam" id="PF00232">
    <property type="entry name" value="Glyco_hydro_1"/>
    <property type="match status" value="1"/>
</dbReference>
<feature type="active site" description="Nucleophile" evidence="9 11">
    <location>
        <position position="347"/>
    </location>
</feature>
<evidence type="ECO:0000313" key="14">
    <source>
        <dbReference type="Proteomes" id="UP000431684"/>
    </source>
</evidence>
<keyword evidence="5" id="KW-0136">Cellulose degradation</keyword>
<dbReference type="RefSeq" id="WP_155710374.1">
    <property type="nucleotide sequence ID" value="NZ_BMWU01000047.1"/>
</dbReference>